<dbReference type="STRING" id="1168035.SAMN05444280_10978"/>
<dbReference type="Proteomes" id="UP000184050">
    <property type="component" value="Unassembled WGS sequence"/>
</dbReference>
<feature type="chain" id="PRO_5012048052" description="GLPGLI family protein" evidence="1">
    <location>
        <begin position="24"/>
        <end position="294"/>
    </location>
</feature>
<accession>A0A1M6FTX8</accession>
<name>A0A1M6FTX8_9BACT</name>
<evidence type="ECO:0008006" key="4">
    <source>
        <dbReference type="Google" id="ProtNLM"/>
    </source>
</evidence>
<dbReference type="AlphaFoldDB" id="A0A1M6FTX8"/>
<proteinExistence type="predicted"/>
<evidence type="ECO:0000313" key="2">
    <source>
        <dbReference type="EMBL" id="SHJ01154.1"/>
    </source>
</evidence>
<dbReference type="EMBL" id="FQZE01000009">
    <property type="protein sequence ID" value="SHJ01154.1"/>
    <property type="molecule type" value="Genomic_DNA"/>
</dbReference>
<keyword evidence="1" id="KW-0732">Signal</keyword>
<evidence type="ECO:0000256" key="1">
    <source>
        <dbReference type="SAM" id="SignalP"/>
    </source>
</evidence>
<protein>
    <recommendedName>
        <fullName evidence="4">GLPGLI family protein</fullName>
    </recommendedName>
</protein>
<keyword evidence="3" id="KW-1185">Reference proteome</keyword>
<sequence>MNCSMIKYFVFILFIAGYFTAAAQPVEVQANYNSVGDVDFVAYNNTPAPIFLQVDFADLENTTFDEPLPYIKLLEPGFNTLFTLLRRPDAGVPRFNYQLKTFRSNPMALADLDFPYLIPLKPGETASVFDVQNLDGFWGTDEPESWNATGFNVQPNDPVFASRTGTVVEITGAVRDDDPANWYHTWTNSVTMLQPDGTLICYRNVIDPDEKLKVNEKNFAGQQIGVVPPNANELILLIFQHSLNSDELRFVIPQFILSENETGLLISSPKTPVVHPTEIRGLEMSRREKRRNLK</sequence>
<evidence type="ECO:0000313" key="3">
    <source>
        <dbReference type="Proteomes" id="UP000184050"/>
    </source>
</evidence>
<reference evidence="2 3" key="1">
    <citation type="submission" date="2016-11" db="EMBL/GenBank/DDBJ databases">
        <authorList>
            <person name="Jaros S."/>
            <person name="Januszkiewicz K."/>
            <person name="Wedrychowicz H."/>
        </authorList>
    </citation>
    <scope>NUCLEOTIDE SEQUENCE [LARGE SCALE GENOMIC DNA]</scope>
    <source>
        <strain evidence="2 3">DSM 27063</strain>
    </source>
</reference>
<feature type="signal peptide" evidence="1">
    <location>
        <begin position="1"/>
        <end position="23"/>
    </location>
</feature>
<organism evidence="2 3">
    <name type="scientific">Tangfeifania diversioriginum</name>
    <dbReference type="NCBI Taxonomy" id="1168035"/>
    <lineage>
        <taxon>Bacteria</taxon>
        <taxon>Pseudomonadati</taxon>
        <taxon>Bacteroidota</taxon>
        <taxon>Bacteroidia</taxon>
        <taxon>Marinilabiliales</taxon>
        <taxon>Prolixibacteraceae</taxon>
        <taxon>Tangfeifania</taxon>
    </lineage>
</organism>
<gene>
    <name evidence="2" type="ORF">SAMN05444280_10978</name>
</gene>